<evidence type="ECO:0000256" key="5">
    <source>
        <dbReference type="ARBA" id="ARBA00022989"/>
    </source>
</evidence>
<dbReference type="PANTHER" id="PTHR15896:SF8">
    <property type="entry name" value="GOLGI MEMBRANE PROTEIN 1"/>
    <property type="match status" value="1"/>
</dbReference>
<dbReference type="AlphaFoldDB" id="A0A401S3D7"/>
<dbReference type="GO" id="GO:0005794">
    <property type="term" value="C:Golgi apparatus"/>
    <property type="evidence" value="ECO:0007669"/>
    <property type="project" value="TreeGrafter"/>
</dbReference>
<evidence type="ECO:0000256" key="6">
    <source>
        <dbReference type="ARBA" id="ARBA00023054"/>
    </source>
</evidence>
<evidence type="ECO:0000313" key="11">
    <source>
        <dbReference type="Proteomes" id="UP000287033"/>
    </source>
</evidence>
<keyword evidence="6 8" id="KW-0175">Coiled coil</keyword>
<evidence type="ECO:0000256" key="9">
    <source>
        <dbReference type="SAM" id="MobiDB-lite"/>
    </source>
</evidence>
<keyword evidence="4" id="KW-0735">Signal-anchor</keyword>
<reference evidence="10 11" key="1">
    <citation type="journal article" date="2018" name="Nat. Ecol. Evol.">
        <title>Shark genomes provide insights into elasmobranch evolution and the origin of vertebrates.</title>
        <authorList>
            <person name="Hara Y"/>
            <person name="Yamaguchi K"/>
            <person name="Onimaru K"/>
            <person name="Kadota M"/>
            <person name="Koyanagi M"/>
            <person name="Keeley SD"/>
            <person name="Tatsumi K"/>
            <person name="Tanaka K"/>
            <person name="Motone F"/>
            <person name="Kageyama Y"/>
            <person name="Nozu R"/>
            <person name="Adachi N"/>
            <person name="Nishimura O"/>
            <person name="Nakagawa R"/>
            <person name="Tanegashima C"/>
            <person name="Kiyatake I"/>
            <person name="Matsumoto R"/>
            <person name="Murakumo K"/>
            <person name="Nishida K"/>
            <person name="Terakita A"/>
            <person name="Kuratani S"/>
            <person name="Sato K"/>
            <person name="Hyodo S Kuraku.S."/>
        </authorList>
    </citation>
    <scope>NUCLEOTIDE SEQUENCE [LARGE SCALE GENOMIC DNA]</scope>
</reference>
<keyword evidence="5" id="KW-1133">Transmembrane helix</keyword>
<evidence type="ECO:0000256" key="2">
    <source>
        <dbReference type="ARBA" id="ARBA00007474"/>
    </source>
</evidence>
<evidence type="ECO:0000256" key="4">
    <source>
        <dbReference type="ARBA" id="ARBA00022968"/>
    </source>
</evidence>
<feature type="region of interest" description="Disordered" evidence="9">
    <location>
        <begin position="197"/>
        <end position="230"/>
    </location>
</feature>
<dbReference type="Proteomes" id="UP000287033">
    <property type="component" value="Unassembled WGS sequence"/>
</dbReference>
<gene>
    <name evidence="10" type="ORF">chiPu_0003304</name>
</gene>
<dbReference type="PANTHER" id="PTHR15896">
    <property type="entry name" value="GOLGI PHOSPHOPROTEIN 2/GP73-RELATED"/>
    <property type="match status" value="1"/>
</dbReference>
<sequence length="264" mass="30734">MFVCLFVLHLKEALNRNITSSTRIIQTLQEQFQELQKGYSHLSQKLQELQKKLTYDVTQCSNQINDQKELYEEQIKELNKRLAETTKFQPENRNAESTNQSKLLQTEYKHTGRQATIEPSDKAQLFSRQSNDPTDLIEVEKINKVEHQETISEFEHDAMSRKFAQEIANKLLDTGVVEDKNRTRLGYENLESRRNADDEYQNQEELVNTSKEKETADYNGDEGNVAEFENDKEAELANELTERHSEEAVNRILKTENNNLGSML</sequence>
<dbReference type="GO" id="GO:0016020">
    <property type="term" value="C:membrane"/>
    <property type="evidence" value="ECO:0007669"/>
    <property type="project" value="UniProtKB-SubCell"/>
</dbReference>
<keyword evidence="11" id="KW-1185">Reference proteome</keyword>
<dbReference type="EMBL" id="BEZZ01000070">
    <property type="protein sequence ID" value="GCC24901.1"/>
    <property type="molecule type" value="Genomic_DNA"/>
</dbReference>
<evidence type="ECO:0000256" key="7">
    <source>
        <dbReference type="ARBA" id="ARBA00023136"/>
    </source>
</evidence>
<comment type="subcellular location">
    <subcellularLocation>
        <location evidence="1">Membrane</location>
        <topology evidence="1">Single-pass type II membrane protein</topology>
    </subcellularLocation>
</comment>
<comment type="similarity">
    <text evidence="2">Belongs to the GOLM family.</text>
</comment>
<organism evidence="10 11">
    <name type="scientific">Chiloscyllium punctatum</name>
    <name type="common">Brownbanded bambooshark</name>
    <name type="synonym">Hemiscyllium punctatum</name>
    <dbReference type="NCBI Taxonomy" id="137246"/>
    <lineage>
        <taxon>Eukaryota</taxon>
        <taxon>Metazoa</taxon>
        <taxon>Chordata</taxon>
        <taxon>Craniata</taxon>
        <taxon>Vertebrata</taxon>
        <taxon>Chondrichthyes</taxon>
        <taxon>Elasmobranchii</taxon>
        <taxon>Galeomorphii</taxon>
        <taxon>Galeoidea</taxon>
        <taxon>Orectolobiformes</taxon>
        <taxon>Hemiscylliidae</taxon>
        <taxon>Chiloscyllium</taxon>
    </lineage>
</organism>
<dbReference type="InterPro" id="IPR026139">
    <property type="entry name" value="GOLM1/CASC4"/>
</dbReference>
<comment type="caution">
    <text evidence="10">The sequence shown here is derived from an EMBL/GenBank/DDBJ whole genome shotgun (WGS) entry which is preliminary data.</text>
</comment>
<keyword evidence="7" id="KW-0472">Membrane</keyword>
<dbReference type="OMA" id="KFQPENR"/>
<evidence type="ECO:0000256" key="1">
    <source>
        <dbReference type="ARBA" id="ARBA00004606"/>
    </source>
</evidence>
<proteinExistence type="inferred from homology"/>
<evidence type="ECO:0008006" key="12">
    <source>
        <dbReference type="Google" id="ProtNLM"/>
    </source>
</evidence>
<keyword evidence="3" id="KW-0812">Transmembrane</keyword>
<evidence type="ECO:0000313" key="10">
    <source>
        <dbReference type="EMBL" id="GCC24901.1"/>
    </source>
</evidence>
<accession>A0A401S3D7</accession>
<evidence type="ECO:0000256" key="3">
    <source>
        <dbReference type="ARBA" id="ARBA00022692"/>
    </source>
</evidence>
<feature type="coiled-coil region" evidence="8">
    <location>
        <begin position="11"/>
        <end position="88"/>
    </location>
</feature>
<protein>
    <recommendedName>
        <fullName evidence="12">Golgi membrane protein 2</fullName>
    </recommendedName>
</protein>
<dbReference type="OrthoDB" id="9947543at2759"/>
<evidence type="ECO:0000256" key="8">
    <source>
        <dbReference type="SAM" id="Coils"/>
    </source>
</evidence>
<name>A0A401S3D7_CHIPU</name>